<accession>A0A1D3DZ72</accession>
<dbReference type="eggNOG" id="ENOG502ZKER">
    <property type="taxonomic scope" value="Bacteria"/>
</dbReference>
<dbReference type="EMBL" id="ASHX02000001">
    <property type="protein sequence ID" value="OEJ97629.1"/>
    <property type="molecule type" value="Genomic_DNA"/>
</dbReference>
<dbReference type="OrthoDB" id="4303687at2"/>
<dbReference type="AlphaFoldDB" id="A0A1D3DZ72"/>
<reference evidence="1 2" key="1">
    <citation type="journal article" date="2013" name="Genome Announc.">
        <title>Genome Sequence of Streptomyces violaceusniger Strain SPC6, a Halotolerant Streptomycete That Exhibits Rapid Growth and Development.</title>
        <authorList>
            <person name="Chen X."/>
            <person name="Zhang B."/>
            <person name="Zhang W."/>
            <person name="Wu X."/>
            <person name="Zhang M."/>
            <person name="Chen T."/>
            <person name="Liu G."/>
            <person name="Dyson P."/>
        </authorList>
    </citation>
    <scope>NUCLEOTIDE SEQUENCE [LARGE SCALE GENOMIC DNA]</scope>
    <source>
        <strain evidence="1 2">SPC6</strain>
    </source>
</reference>
<sequence length="134" mass="14919">MSWPSVIIFVPMGRRRPFETRIRSLGVVPDPATGDERLHWQGCSYHLDLSGGILADYETDELDEVAARIGEPYAVYAACQSMDAARALLTEVLPGVDGLLDTNHHDVLDTGEFLGLLARFPHWDWRRTPSAELG</sequence>
<comment type="caution">
    <text evidence="1">The sequence shown here is derived from an EMBL/GenBank/DDBJ whole genome shotgun (WGS) entry which is preliminary data.</text>
</comment>
<dbReference type="RefSeq" id="WP_023590288.1">
    <property type="nucleotide sequence ID" value="NZ_ASHX02000001.1"/>
</dbReference>
<keyword evidence="2" id="KW-1185">Reference proteome</keyword>
<gene>
    <name evidence="1" type="ORF">J116_027415</name>
</gene>
<protein>
    <submittedName>
        <fullName evidence="1">Uncharacterized protein</fullName>
    </submittedName>
</protein>
<name>A0A1D3DZ72_9ACTN</name>
<dbReference type="Proteomes" id="UP000095329">
    <property type="component" value="Unassembled WGS sequence"/>
</dbReference>
<proteinExistence type="predicted"/>
<organism evidence="1 2">
    <name type="scientific">Streptomyces thermolilacinus SPC6</name>
    <dbReference type="NCBI Taxonomy" id="1306406"/>
    <lineage>
        <taxon>Bacteria</taxon>
        <taxon>Bacillati</taxon>
        <taxon>Actinomycetota</taxon>
        <taxon>Actinomycetes</taxon>
        <taxon>Kitasatosporales</taxon>
        <taxon>Streptomycetaceae</taxon>
        <taxon>Streptomyces</taxon>
    </lineage>
</organism>
<evidence type="ECO:0000313" key="2">
    <source>
        <dbReference type="Proteomes" id="UP000095329"/>
    </source>
</evidence>
<evidence type="ECO:0000313" key="1">
    <source>
        <dbReference type="EMBL" id="OEJ97629.1"/>
    </source>
</evidence>